<dbReference type="Proteomes" id="UP001313282">
    <property type="component" value="Unassembled WGS sequence"/>
</dbReference>
<reference evidence="2 3" key="1">
    <citation type="submission" date="2019-10" db="EMBL/GenBank/DDBJ databases">
        <authorList>
            <person name="Palmer J.M."/>
        </authorList>
    </citation>
    <scope>NUCLEOTIDE SEQUENCE [LARGE SCALE GENOMIC DNA]</scope>
    <source>
        <strain evidence="2 3">TWF718</strain>
    </source>
</reference>
<comment type="caution">
    <text evidence="2">The sequence shown here is derived from an EMBL/GenBank/DDBJ whole genome shotgun (WGS) entry which is preliminary data.</text>
</comment>
<keyword evidence="1" id="KW-0732">Signal</keyword>
<protein>
    <submittedName>
        <fullName evidence="2">Uncharacterized protein</fullName>
    </submittedName>
</protein>
<dbReference type="EMBL" id="JAVHNR010000001">
    <property type="protein sequence ID" value="KAK6355789.1"/>
    <property type="molecule type" value="Genomic_DNA"/>
</dbReference>
<name>A0AAN8NED0_9PEZI</name>
<evidence type="ECO:0000256" key="1">
    <source>
        <dbReference type="SAM" id="SignalP"/>
    </source>
</evidence>
<gene>
    <name evidence="2" type="ORF">TWF718_000171</name>
</gene>
<evidence type="ECO:0000313" key="2">
    <source>
        <dbReference type="EMBL" id="KAK6355789.1"/>
    </source>
</evidence>
<dbReference type="AlphaFoldDB" id="A0AAN8NED0"/>
<proteinExistence type="predicted"/>
<accession>A0AAN8NED0</accession>
<evidence type="ECO:0000313" key="3">
    <source>
        <dbReference type="Proteomes" id="UP001313282"/>
    </source>
</evidence>
<keyword evidence="3" id="KW-1185">Reference proteome</keyword>
<feature type="chain" id="PRO_5042898224" evidence="1">
    <location>
        <begin position="21"/>
        <end position="208"/>
    </location>
</feature>
<sequence length="208" mass="22210">MKVYSTIAFGLIAFSIPTLAAPAPPASSPTEASTNDYRMGPMVPMQFRGSTVEGGPDMELHGTAEQVITHLNKVHPGWEEEMESLDAIQKGALKARGWAGPPICFNTPGSDARAHIILGDGVSHLRRLGNQLCGTPANSCSRVSCSWYSAIYLCSDRNDPVGVPCNRIADAAESIANVCQKPGLWWQPARGHLSDTDGYTIVVRGDGC</sequence>
<feature type="signal peptide" evidence="1">
    <location>
        <begin position="1"/>
        <end position="20"/>
    </location>
</feature>
<dbReference type="PANTHER" id="PTHR35605:SF1">
    <property type="entry name" value="ECP2 EFFECTOR PROTEIN DOMAIN-CONTAINING PROTEIN-RELATED"/>
    <property type="match status" value="1"/>
</dbReference>
<dbReference type="PANTHER" id="PTHR35605">
    <property type="entry name" value="ECP2 EFFECTOR PROTEIN DOMAIN-CONTAINING PROTEIN-RELATED"/>
    <property type="match status" value="1"/>
</dbReference>
<organism evidence="2 3">
    <name type="scientific">Orbilia javanica</name>
    <dbReference type="NCBI Taxonomy" id="47235"/>
    <lineage>
        <taxon>Eukaryota</taxon>
        <taxon>Fungi</taxon>
        <taxon>Dikarya</taxon>
        <taxon>Ascomycota</taxon>
        <taxon>Pezizomycotina</taxon>
        <taxon>Orbiliomycetes</taxon>
        <taxon>Orbiliales</taxon>
        <taxon>Orbiliaceae</taxon>
        <taxon>Orbilia</taxon>
    </lineage>
</organism>